<evidence type="ECO:0000313" key="8">
    <source>
        <dbReference type="Proteomes" id="UP001392437"/>
    </source>
</evidence>
<dbReference type="AlphaFoldDB" id="A0AAW0QHW9"/>
<dbReference type="PRINTS" id="PR00792">
    <property type="entry name" value="PEPSIN"/>
</dbReference>
<dbReference type="Pfam" id="PF00026">
    <property type="entry name" value="Asp"/>
    <property type="match status" value="1"/>
</dbReference>
<evidence type="ECO:0000256" key="1">
    <source>
        <dbReference type="ARBA" id="ARBA00007447"/>
    </source>
</evidence>
<gene>
    <name evidence="7" type="ORF">PG999_011695</name>
</gene>
<protein>
    <recommendedName>
        <fullName evidence="6">Peptidase A1 domain-containing protein</fullName>
    </recommendedName>
</protein>
<evidence type="ECO:0000256" key="5">
    <source>
        <dbReference type="SAM" id="SignalP"/>
    </source>
</evidence>
<proteinExistence type="inferred from homology"/>
<comment type="caution">
    <text evidence="7">The sequence shown here is derived from an EMBL/GenBank/DDBJ whole genome shotgun (WGS) entry which is preliminary data.</text>
</comment>
<name>A0AAW0QHW9_9PEZI</name>
<evidence type="ECO:0000256" key="3">
    <source>
        <dbReference type="SAM" id="MobiDB-lite"/>
    </source>
</evidence>
<dbReference type="Proteomes" id="UP001392437">
    <property type="component" value="Unassembled WGS sequence"/>
</dbReference>
<dbReference type="InterPro" id="IPR033121">
    <property type="entry name" value="PEPTIDASE_A1"/>
</dbReference>
<dbReference type="PANTHER" id="PTHR47966:SF73">
    <property type="entry name" value="PEPTIDASE A1 DOMAIN-CONTAINING PROTEIN"/>
    <property type="match status" value="1"/>
</dbReference>
<dbReference type="Gene3D" id="2.40.70.10">
    <property type="entry name" value="Acid Proteases"/>
    <property type="match status" value="2"/>
</dbReference>
<feature type="transmembrane region" description="Helical" evidence="4">
    <location>
        <begin position="511"/>
        <end position="536"/>
    </location>
</feature>
<evidence type="ECO:0000256" key="4">
    <source>
        <dbReference type="SAM" id="Phobius"/>
    </source>
</evidence>
<keyword evidence="4" id="KW-0472">Membrane</keyword>
<dbReference type="PROSITE" id="PS51767">
    <property type="entry name" value="PEPTIDASE_A1"/>
    <property type="match status" value="1"/>
</dbReference>
<dbReference type="GO" id="GO:0004190">
    <property type="term" value="F:aspartic-type endopeptidase activity"/>
    <property type="evidence" value="ECO:0007669"/>
    <property type="project" value="InterPro"/>
</dbReference>
<dbReference type="InterPro" id="IPR021109">
    <property type="entry name" value="Peptidase_aspartic_dom_sf"/>
</dbReference>
<keyword evidence="5" id="KW-0732">Signal</keyword>
<organism evidence="7 8">
    <name type="scientific">Apiospora kogelbergensis</name>
    <dbReference type="NCBI Taxonomy" id="1337665"/>
    <lineage>
        <taxon>Eukaryota</taxon>
        <taxon>Fungi</taxon>
        <taxon>Dikarya</taxon>
        <taxon>Ascomycota</taxon>
        <taxon>Pezizomycotina</taxon>
        <taxon>Sordariomycetes</taxon>
        <taxon>Xylariomycetidae</taxon>
        <taxon>Amphisphaeriales</taxon>
        <taxon>Apiosporaceae</taxon>
        <taxon>Apiospora</taxon>
    </lineage>
</organism>
<feature type="signal peptide" evidence="5">
    <location>
        <begin position="1"/>
        <end position="21"/>
    </location>
</feature>
<accession>A0AAW0QHW9</accession>
<sequence length="606" mass="64891">MKTSTRLMAMVIAALTTGAHTQLLFPFERQTPQPVSVQRRSALEDRDAAVKLSNPEAATYVVNVTVGTPPQNMPLALSLSDSYSWVRDAAPCSKYSSKYYKEEREECLVNAFKANESSTLVVEKASSYSYSNKTFSVTYLDGSRARGTSVRDSVGLPGGIEVGNLTLGLATTSDSTTGRLSLGFNTSYYHSYSDSNAPTFVDRLLADGKINSKAFSMWLDNKDGTTGNLLLGAVDKSAFEAPLVRFTLTQQETSSSGVYTTTNAFSAKIASFNTSATNDGTLEPVQNQTALPLVTIDPTLTVSTLPQDLAEKLWAMAGAAYDPDYLVATIPCSQRDNVKGRVGVQFSSYVGPSVTVSLSDLVLPMDNWTKRYYHDYNDDYYYDDGYDMYKHKDKAAPACLFGVQNSTSRTYRDPDFTIGAPFLKHSYLVFDMASKEMAVAPVKFGATSTKGDIVAFPSYGANIPESTHSRCWEEGVYLSSSYDCSYNKNGRSGSGGSGSDGDGNGLSGSTIGLIVGMVILICVLLGVAIWGIVTCVRDNRRLRPDMYTAETATSKMGQEKGAAAGSVAAPAPAHLPSGGADAATPGAAPVLPSIPEVSQPERPRAS</sequence>
<evidence type="ECO:0000259" key="6">
    <source>
        <dbReference type="PROSITE" id="PS51767"/>
    </source>
</evidence>
<evidence type="ECO:0000256" key="2">
    <source>
        <dbReference type="PIRSR" id="PIRSR601461-2"/>
    </source>
</evidence>
<keyword evidence="2" id="KW-1015">Disulfide bond</keyword>
<feature type="region of interest" description="Disordered" evidence="3">
    <location>
        <begin position="552"/>
        <end position="606"/>
    </location>
</feature>
<keyword evidence="8" id="KW-1185">Reference proteome</keyword>
<dbReference type="GO" id="GO:0006508">
    <property type="term" value="P:proteolysis"/>
    <property type="evidence" value="ECO:0007669"/>
    <property type="project" value="InterPro"/>
</dbReference>
<feature type="chain" id="PRO_5043979366" description="Peptidase A1 domain-containing protein" evidence="5">
    <location>
        <begin position="22"/>
        <end position="606"/>
    </location>
</feature>
<feature type="disulfide bond" evidence="2">
    <location>
        <begin position="332"/>
        <end position="399"/>
    </location>
</feature>
<evidence type="ECO:0000313" key="7">
    <source>
        <dbReference type="EMBL" id="KAK8101321.1"/>
    </source>
</evidence>
<dbReference type="InterPro" id="IPR001461">
    <property type="entry name" value="Aspartic_peptidase_A1"/>
</dbReference>
<dbReference type="PANTHER" id="PTHR47966">
    <property type="entry name" value="BETA-SITE APP-CLEAVING ENZYME, ISOFORM A-RELATED"/>
    <property type="match status" value="1"/>
</dbReference>
<feature type="compositionally biased region" description="Low complexity" evidence="3">
    <location>
        <begin position="561"/>
        <end position="589"/>
    </location>
</feature>
<keyword evidence="4" id="KW-0812">Transmembrane</keyword>
<comment type="similarity">
    <text evidence="1">Belongs to the peptidase A1 family.</text>
</comment>
<dbReference type="EMBL" id="JAQQWP010000009">
    <property type="protein sequence ID" value="KAK8101321.1"/>
    <property type="molecule type" value="Genomic_DNA"/>
</dbReference>
<feature type="domain" description="Peptidase A1" evidence="6">
    <location>
        <begin position="60"/>
        <end position="440"/>
    </location>
</feature>
<reference evidence="7 8" key="1">
    <citation type="submission" date="2023-01" db="EMBL/GenBank/DDBJ databases">
        <title>Analysis of 21 Apiospora genomes using comparative genomics revels a genus with tremendous synthesis potential of carbohydrate active enzymes and secondary metabolites.</title>
        <authorList>
            <person name="Sorensen T."/>
        </authorList>
    </citation>
    <scope>NUCLEOTIDE SEQUENCE [LARGE SCALE GENOMIC DNA]</scope>
    <source>
        <strain evidence="7 8">CBS 117206</strain>
    </source>
</reference>
<dbReference type="SUPFAM" id="SSF50630">
    <property type="entry name" value="Acid proteases"/>
    <property type="match status" value="1"/>
</dbReference>
<keyword evidence="4" id="KW-1133">Transmembrane helix</keyword>